<evidence type="ECO:0000256" key="5">
    <source>
        <dbReference type="ARBA" id="ARBA00023004"/>
    </source>
</evidence>
<dbReference type="SUPFAM" id="SSF48264">
    <property type="entry name" value="Cytochrome P450"/>
    <property type="match status" value="1"/>
</dbReference>
<dbReference type="PROSITE" id="PS00086">
    <property type="entry name" value="CYTOCHROME_P450"/>
    <property type="match status" value="1"/>
</dbReference>
<organism evidence="8 9">
    <name type="scientific">Aquincola agrisoli</name>
    <dbReference type="NCBI Taxonomy" id="3119538"/>
    <lineage>
        <taxon>Bacteria</taxon>
        <taxon>Pseudomonadati</taxon>
        <taxon>Pseudomonadota</taxon>
        <taxon>Betaproteobacteria</taxon>
        <taxon>Burkholderiales</taxon>
        <taxon>Sphaerotilaceae</taxon>
        <taxon>Aquincola</taxon>
    </lineage>
</organism>
<comment type="similarity">
    <text evidence="1 7">Belongs to the cytochrome P450 family.</text>
</comment>
<dbReference type="InterPro" id="IPR017972">
    <property type="entry name" value="Cyt_P450_CS"/>
</dbReference>
<reference evidence="8 9" key="1">
    <citation type="submission" date="2024-02" db="EMBL/GenBank/DDBJ databases">
        <title>Genome sequence of Aquincola sp. MAHUQ-54.</title>
        <authorList>
            <person name="Huq M.A."/>
        </authorList>
    </citation>
    <scope>NUCLEOTIDE SEQUENCE [LARGE SCALE GENOMIC DNA]</scope>
    <source>
        <strain evidence="8 9">MAHUQ-54</strain>
    </source>
</reference>
<dbReference type="PANTHER" id="PTHR46696:SF1">
    <property type="entry name" value="CYTOCHROME P450 YJIB-RELATED"/>
    <property type="match status" value="1"/>
</dbReference>
<comment type="caution">
    <text evidence="8">The sequence shown here is derived from an EMBL/GenBank/DDBJ whole genome shotgun (WGS) entry which is preliminary data.</text>
</comment>
<sequence>MSAVLRRPSWEPPVADPAFLDDPYPTYHAMRAAGPVLWSEQFYGGAWLLTRHADVERVLRDPRFAAQRTAGWAAGGDLRAFQPLFSRAMLFLDGADHQRVRRVLQAGFRPEALQRLQPHIEQWVREALDGVRPADGFDFMHTLARPLPVSVITRLMGVEAAQAACFVQWSDDLAAFMGALQPTHEQARRATASLLALARYFEGVIAQRGASPGDDLVGRLLQAQARGELEAGAELLSQCAMLLFAGHETTRHVLGNGLHALMQHPEQWERLRREPELMGPAVREMLRYDSPVQYTGRRLTVDLEMHGLPLRRGDIVVPLIGAANRDPARFARPDDFEVARQDGHGLSFGAGPHVCIGAALTMMEAQAVFRQLTARTPRLAWVAEASRRTGNPLYRGFAALHVRQRAAVSPAAWPAA</sequence>
<evidence type="ECO:0000256" key="2">
    <source>
        <dbReference type="ARBA" id="ARBA00022617"/>
    </source>
</evidence>
<evidence type="ECO:0000256" key="4">
    <source>
        <dbReference type="ARBA" id="ARBA00023002"/>
    </source>
</evidence>
<dbReference type="GO" id="GO:0005506">
    <property type="term" value="F:iron ion binding"/>
    <property type="evidence" value="ECO:0007669"/>
    <property type="project" value="InterPro"/>
</dbReference>
<dbReference type="PANTHER" id="PTHR46696">
    <property type="entry name" value="P450, PUTATIVE (EUROFUNG)-RELATED"/>
    <property type="match status" value="1"/>
</dbReference>
<dbReference type="AlphaFoldDB" id="A0AAW9QGV3"/>
<dbReference type="InterPro" id="IPR036396">
    <property type="entry name" value="Cyt_P450_sf"/>
</dbReference>
<keyword evidence="4 7" id="KW-0560">Oxidoreductase</keyword>
<dbReference type="PRINTS" id="PR00385">
    <property type="entry name" value="P450"/>
</dbReference>
<dbReference type="Proteomes" id="UP001336250">
    <property type="component" value="Unassembled WGS sequence"/>
</dbReference>
<evidence type="ECO:0000256" key="6">
    <source>
        <dbReference type="ARBA" id="ARBA00023033"/>
    </source>
</evidence>
<protein>
    <submittedName>
        <fullName evidence="8">Cytochrome P450</fullName>
    </submittedName>
</protein>
<dbReference type="GO" id="GO:0004497">
    <property type="term" value="F:monooxygenase activity"/>
    <property type="evidence" value="ECO:0007669"/>
    <property type="project" value="UniProtKB-KW"/>
</dbReference>
<dbReference type="Gene3D" id="1.10.630.10">
    <property type="entry name" value="Cytochrome P450"/>
    <property type="match status" value="1"/>
</dbReference>
<dbReference type="PRINTS" id="PR00359">
    <property type="entry name" value="BP450"/>
</dbReference>
<dbReference type="CDD" id="cd20625">
    <property type="entry name" value="CYP164-like"/>
    <property type="match status" value="1"/>
</dbReference>
<evidence type="ECO:0000313" key="8">
    <source>
        <dbReference type="EMBL" id="MEF7615378.1"/>
    </source>
</evidence>
<dbReference type="InterPro" id="IPR002397">
    <property type="entry name" value="Cyt_P450_B"/>
</dbReference>
<dbReference type="EMBL" id="JAZIBG010000031">
    <property type="protein sequence ID" value="MEF7615378.1"/>
    <property type="molecule type" value="Genomic_DNA"/>
</dbReference>
<keyword evidence="9" id="KW-1185">Reference proteome</keyword>
<dbReference type="RefSeq" id="WP_332290630.1">
    <property type="nucleotide sequence ID" value="NZ_JAZIBG010000031.1"/>
</dbReference>
<dbReference type="Pfam" id="PF00067">
    <property type="entry name" value="p450"/>
    <property type="match status" value="1"/>
</dbReference>
<proteinExistence type="inferred from homology"/>
<evidence type="ECO:0000256" key="3">
    <source>
        <dbReference type="ARBA" id="ARBA00022723"/>
    </source>
</evidence>
<keyword evidence="5 7" id="KW-0408">Iron</keyword>
<evidence type="ECO:0000313" key="9">
    <source>
        <dbReference type="Proteomes" id="UP001336250"/>
    </source>
</evidence>
<gene>
    <name evidence="8" type="ORF">V4F39_15775</name>
</gene>
<dbReference type="GO" id="GO:0016705">
    <property type="term" value="F:oxidoreductase activity, acting on paired donors, with incorporation or reduction of molecular oxygen"/>
    <property type="evidence" value="ECO:0007669"/>
    <property type="project" value="InterPro"/>
</dbReference>
<evidence type="ECO:0000256" key="1">
    <source>
        <dbReference type="ARBA" id="ARBA00010617"/>
    </source>
</evidence>
<evidence type="ECO:0000256" key="7">
    <source>
        <dbReference type="RuleBase" id="RU000461"/>
    </source>
</evidence>
<dbReference type="FunFam" id="1.10.630.10:FF:000018">
    <property type="entry name" value="Cytochrome P450 monooxygenase"/>
    <property type="match status" value="1"/>
</dbReference>
<accession>A0AAW9QGV3</accession>
<dbReference type="InterPro" id="IPR001128">
    <property type="entry name" value="Cyt_P450"/>
</dbReference>
<dbReference type="GO" id="GO:0020037">
    <property type="term" value="F:heme binding"/>
    <property type="evidence" value="ECO:0007669"/>
    <property type="project" value="InterPro"/>
</dbReference>
<name>A0AAW9QGV3_9BURK</name>
<keyword evidence="2 7" id="KW-0349">Heme</keyword>
<keyword evidence="6 7" id="KW-0503">Monooxygenase</keyword>
<keyword evidence="3 7" id="KW-0479">Metal-binding</keyword>